<dbReference type="EMBL" id="JADZLT010000050">
    <property type="protein sequence ID" value="MBH0238508.1"/>
    <property type="molecule type" value="Genomic_DNA"/>
</dbReference>
<evidence type="ECO:0000313" key="3">
    <source>
        <dbReference type="Proteomes" id="UP000631694"/>
    </source>
</evidence>
<dbReference type="Pfam" id="PF00903">
    <property type="entry name" value="Glyoxalase"/>
    <property type="match status" value="1"/>
</dbReference>
<dbReference type="InterPro" id="IPR037523">
    <property type="entry name" value="VOC_core"/>
</dbReference>
<keyword evidence="3" id="KW-1185">Reference proteome</keyword>
<dbReference type="RefSeq" id="WP_197311573.1">
    <property type="nucleotide sequence ID" value="NZ_JADZLT010000050.1"/>
</dbReference>
<dbReference type="PANTHER" id="PTHR33993">
    <property type="entry name" value="GLYOXALASE-RELATED"/>
    <property type="match status" value="1"/>
</dbReference>
<dbReference type="Gene3D" id="3.10.180.10">
    <property type="entry name" value="2,3-Dihydroxybiphenyl 1,2-Dioxygenase, domain 1"/>
    <property type="match status" value="1"/>
</dbReference>
<comment type="caution">
    <text evidence="2">The sequence shown here is derived from an EMBL/GenBank/DDBJ whole genome shotgun (WGS) entry which is preliminary data.</text>
</comment>
<dbReference type="PROSITE" id="PS51819">
    <property type="entry name" value="VOC"/>
    <property type="match status" value="1"/>
</dbReference>
<organism evidence="2 3">
    <name type="scientific">Methylobrevis albus</name>
    <dbReference type="NCBI Taxonomy" id="2793297"/>
    <lineage>
        <taxon>Bacteria</taxon>
        <taxon>Pseudomonadati</taxon>
        <taxon>Pseudomonadota</taxon>
        <taxon>Alphaproteobacteria</taxon>
        <taxon>Hyphomicrobiales</taxon>
        <taxon>Pleomorphomonadaceae</taxon>
        <taxon>Methylobrevis</taxon>
    </lineage>
</organism>
<dbReference type="InterPro" id="IPR004360">
    <property type="entry name" value="Glyas_Fos-R_dOase_dom"/>
</dbReference>
<reference evidence="2" key="1">
    <citation type="submission" date="2020-12" db="EMBL/GenBank/DDBJ databases">
        <title>Methylobrevis albus sp. nov., isolated from fresh water lack sediment.</title>
        <authorList>
            <person name="Zou Q."/>
        </authorList>
    </citation>
    <scope>NUCLEOTIDE SEQUENCE</scope>
    <source>
        <strain evidence="2">L22</strain>
    </source>
</reference>
<gene>
    <name evidence="2" type="ORF">I5731_11795</name>
</gene>
<dbReference type="CDD" id="cd07247">
    <property type="entry name" value="SgaA_N_like"/>
    <property type="match status" value="1"/>
</dbReference>
<dbReference type="PANTHER" id="PTHR33993:SF14">
    <property type="entry name" value="GB|AAF24581.1"/>
    <property type="match status" value="1"/>
</dbReference>
<feature type="domain" description="VOC" evidence="1">
    <location>
        <begin position="6"/>
        <end position="122"/>
    </location>
</feature>
<dbReference type="Proteomes" id="UP000631694">
    <property type="component" value="Unassembled WGS sequence"/>
</dbReference>
<protein>
    <submittedName>
        <fullName evidence="2">VOC family protein</fullName>
    </submittedName>
</protein>
<evidence type="ECO:0000313" key="2">
    <source>
        <dbReference type="EMBL" id="MBH0238508.1"/>
    </source>
</evidence>
<sequence>MTAHGTITWNELNSWDPDGAMRFYGEALGWTFEAMPMPGGTYWLIFSDGNRVGGLFPLTEPDFEGVPSHWLTYIEADNVDARVDRALAAGGSLMRPPFDVPGVGRIAIVCAPGGEVMGWMQSVAE</sequence>
<dbReference type="AlphaFoldDB" id="A0A931MX59"/>
<name>A0A931MX59_9HYPH</name>
<proteinExistence type="predicted"/>
<dbReference type="InterPro" id="IPR052164">
    <property type="entry name" value="Anthracycline_SecMetBiosynth"/>
</dbReference>
<dbReference type="InterPro" id="IPR029068">
    <property type="entry name" value="Glyas_Bleomycin-R_OHBP_Dase"/>
</dbReference>
<accession>A0A931MX59</accession>
<dbReference type="SUPFAM" id="SSF54593">
    <property type="entry name" value="Glyoxalase/Bleomycin resistance protein/Dihydroxybiphenyl dioxygenase"/>
    <property type="match status" value="1"/>
</dbReference>
<evidence type="ECO:0000259" key="1">
    <source>
        <dbReference type="PROSITE" id="PS51819"/>
    </source>
</evidence>